<dbReference type="Proteomes" id="UP001428774">
    <property type="component" value="Unassembled WGS sequence"/>
</dbReference>
<dbReference type="NCBIfam" id="TIGR04557">
    <property type="entry name" value="fuse_rel_SoxYZ"/>
    <property type="match status" value="1"/>
</dbReference>
<dbReference type="EMBL" id="JBDNCH010000001">
    <property type="protein sequence ID" value="MEN9059733.1"/>
    <property type="molecule type" value="Genomic_DNA"/>
</dbReference>
<feature type="region of interest" description="Disordered" evidence="1">
    <location>
        <begin position="9"/>
        <end position="33"/>
    </location>
</feature>
<dbReference type="Gene3D" id="2.60.40.10">
    <property type="entry name" value="Immunoglobulins"/>
    <property type="match status" value="1"/>
</dbReference>
<dbReference type="Gene3D" id="2.60.40.2470">
    <property type="entry name" value="SoxY domain"/>
    <property type="match status" value="1"/>
</dbReference>
<keyword evidence="4" id="KW-1185">Reference proteome</keyword>
<accession>A0AAW9SMR8</accession>
<dbReference type="RefSeq" id="WP_347164876.1">
    <property type="nucleotide sequence ID" value="NZ_JBDNCH010000001.1"/>
</dbReference>
<gene>
    <name evidence="3" type="ORF">ABFB10_00455</name>
</gene>
<dbReference type="InterPro" id="IPR014756">
    <property type="entry name" value="Ig_E-set"/>
</dbReference>
<dbReference type="InterPro" id="IPR030831">
    <property type="entry name" value="Fuse-rel_SoxYZ"/>
</dbReference>
<dbReference type="InterPro" id="IPR038162">
    <property type="entry name" value="SoxY_sf"/>
</dbReference>
<name>A0AAW9SMR8_9RHOB</name>
<evidence type="ECO:0000313" key="4">
    <source>
        <dbReference type="Proteomes" id="UP001428774"/>
    </source>
</evidence>
<proteinExistence type="predicted"/>
<dbReference type="InterPro" id="IPR032711">
    <property type="entry name" value="SoxY"/>
</dbReference>
<evidence type="ECO:0000259" key="2">
    <source>
        <dbReference type="Pfam" id="PF13501"/>
    </source>
</evidence>
<dbReference type="SUPFAM" id="SSF81296">
    <property type="entry name" value="E set domains"/>
    <property type="match status" value="1"/>
</dbReference>
<protein>
    <submittedName>
        <fullName evidence="3">Quinoprotein dehydrogenase-associated SoxYZ-like carrier</fullName>
    </submittedName>
</protein>
<dbReference type="InterPro" id="IPR013783">
    <property type="entry name" value="Ig-like_fold"/>
</dbReference>
<comment type="caution">
    <text evidence="3">The sequence shown here is derived from an EMBL/GenBank/DDBJ whole genome shotgun (WGS) entry which is preliminary data.</text>
</comment>
<sequence>MSALLTQLLPGGGPVRQDAAPGQADPRDSGMWPLHRADWLGDPADWRNDAAVVVLGPEAAEDAMHVPFTLDATGVGAVERIVVTIDYSPIPQVLTFWPGRARPLLGFGVKYESGSPLRASVQRAGGGWRMGAHYVSAMGGGCTAPAAAHGQPDWQEGFGEMRARLWPDTGRLRVWLRHPQDTGLAPGIAAHHVTEMVLEDDAGQIARLDLHAPVEENPALTFLLPEDVSGPVTIRARDTMGYRFAGEVAA</sequence>
<dbReference type="AlphaFoldDB" id="A0AAW9SMR8"/>
<organism evidence="3 4">
    <name type="scientific">Ponticoccus litoralis</name>
    <dbReference type="NCBI Taxonomy" id="422297"/>
    <lineage>
        <taxon>Bacteria</taxon>
        <taxon>Pseudomonadati</taxon>
        <taxon>Pseudomonadota</taxon>
        <taxon>Alphaproteobacteria</taxon>
        <taxon>Rhodobacterales</taxon>
        <taxon>Roseobacteraceae</taxon>
        <taxon>Ponticoccus</taxon>
    </lineage>
</organism>
<evidence type="ECO:0000313" key="3">
    <source>
        <dbReference type="EMBL" id="MEN9059733.1"/>
    </source>
</evidence>
<dbReference type="Pfam" id="PF13501">
    <property type="entry name" value="SoxY"/>
    <property type="match status" value="1"/>
</dbReference>
<feature type="domain" description="Ig-like SoxY" evidence="2">
    <location>
        <begin position="37"/>
        <end position="142"/>
    </location>
</feature>
<reference evidence="3 4" key="1">
    <citation type="submission" date="2024-05" db="EMBL/GenBank/DDBJ databases">
        <title>Genome sequence of Ponticoccus litoralis KCCM 90028.</title>
        <authorList>
            <person name="Kim J.M."/>
            <person name="Lee J.K."/>
            <person name="Choi B.J."/>
            <person name="Bayburt H."/>
            <person name="Baek J.H."/>
            <person name="Jeon C.O."/>
        </authorList>
    </citation>
    <scope>NUCLEOTIDE SEQUENCE [LARGE SCALE GENOMIC DNA]</scope>
    <source>
        <strain evidence="3 4">KCCM 90028</strain>
    </source>
</reference>
<evidence type="ECO:0000256" key="1">
    <source>
        <dbReference type="SAM" id="MobiDB-lite"/>
    </source>
</evidence>